<dbReference type="Proteomes" id="UP001108027">
    <property type="component" value="Unassembled WGS sequence"/>
</dbReference>
<evidence type="ECO:0000313" key="2">
    <source>
        <dbReference type="EMBL" id="MCC4309176.1"/>
    </source>
</evidence>
<feature type="chain" id="PRO_5040131932" description="DUF2946 domain-containing protein" evidence="1">
    <location>
        <begin position="22"/>
        <end position="112"/>
    </location>
</feature>
<comment type="caution">
    <text evidence="2">The sequence shown here is derived from an EMBL/GenBank/DDBJ whole genome shotgun (WGS) entry which is preliminary data.</text>
</comment>
<keyword evidence="3" id="KW-1185">Reference proteome</keyword>
<proteinExistence type="predicted"/>
<keyword evidence="1" id="KW-0732">Signal</keyword>
<protein>
    <recommendedName>
        <fullName evidence="4">DUF2946 domain-containing protein</fullName>
    </recommendedName>
</protein>
<dbReference type="EMBL" id="JAJGNA010000013">
    <property type="protein sequence ID" value="MCC4309176.1"/>
    <property type="molecule type" value="Genomic_DNA"/>
</dbReference>
<dbReference type="RefSeq" id="WP_228234102.1">
    <property type="nucleotide sequence ID" value="NZ_ARXL01000096.1"/>
</dbReference>
<evidence type="ECO:0000256" key="1">
    <source>
        <dbReference type="SAM" id="SignalP"/>
    </source>
</evidence>
<name>A0A9Q3UNE9_9GAMM</name>
<gene>
    <name evidence="2" type="ORF">LL252_11390</name>
</gene>
<sequence length="112" mass="11589">MPRFRVFVYALLCLTSLHVLVADVGVHEHRLSHAGDAVLSVGADHALAHADAGGERLSQPSHCCQCHGFVSPLAVLPAPPAPGPTLVNTPAPPLPPAPAFGPYRPPIASLTV</sequence>
<dbReference type="AlphaFoldDB" id="A0A9Q3UNE9"/>
<evidence type="ECO:0008006" key="4">
    <source>
        <dbReference type="Google" id="ProtNLM"/>
    </source>
</evidence>
<reference evidence="2" key="1">
    <citation type="submission" date="2021-10" db="EMBL/GenBank/DDBJ databases">
        <title>The diversity and Nitrogen Metabolism of Culturable Nitrate-Utilizing Bacteria Within the Oxygen Minimum Zone of the Changjiang (Yangtze River)Estuary.</title>
        <authorList>
            <person name="Zhang D."/>
            <person name="Zheng J."/>
            <person name="Liu S."/>
            <person name="He W."/>
        </authorList>
    </citation>
    <scope>NUCLEOTIDE SEQUENCE</scope>
    <source>
        <strain evidence="2">FXH-223</strain>
    </source>
</reference>
<feature type="signal peptide" evidence="1">
    <location>
        <begin position="1"/>
        <end position="21"/>
    </location>
</feature>
<accession>A0A9Q3UNE9</accession>
<organism evidence="2 3">
    <name type="scientific">Alloalcanivorax marinus</name>
    <dbReference type="NCBI Taxonomy" id="1177169"/>
    <lineage>
        <taxon>Bacteria</taxon>
        <taxon>Pseudomonadati</taxon>
        <taxon>Pseudomonadota</taxon>
        <taxon>Gammaproteobacteria</taxon>
        <taxon>Oceanospirillales</taxon>
        <taxon>Alcanivoracaceae</taxon>
        <taxon>Alloalcanivorax</taxon>
    </lineage>
</organism>
<evidence type="ECO:0000313" key="3">
    <source>
        <dbReference type="Proteomes" id="UP001108027"/>
    </source>
</evidence>